<name>A0A644Y1Z6_9ZZZZ</name>
<evidence type="ECO:0000313" key="2">
    <source>
        <dbReference type="EMBL" id="MPM22038.1"/>
    </source>
</evidence>
<keyword evidence="2" id="KW-0560">Oxidoreductase</keyword>
<organism evidence="2">
    <name type="scientific">bioreactor metagenome</name>
    <dbReference type="NCBI Taxonomy" id="1076179"/>
    <lineage>
        <taxon>unclassified sequences</taxon>
        <taxon>metagenomes</taxon>
        <taxon>ecological metagenomes</taxon>
    </lineage>
</organism>
<dbReference type="EMBL" id="VSSQ01003722">
    <property type="protein sequence ID" value="MPM22038.1"/>
    <property type="molecule type" value="Genomic_DNA"/>
</dbReference>
<proteinExistence type="inferred from homology"/>
<protein>
    <submittedName>
        <fullName evidence="2">3-oxoacyl-[acyl-carrier-protein] reductase FabG</fullName>
        <ecNumber evidence="2">1.1.1.100</ecNumber>
    </submittedName>
</protein>
<dbReference type="InterPro" id="IPR036291">
    <property type="entry name" value="NAD(P)-bd_dom_sf"/>
</dbReference>
<comment type="caution">
    <text evidence="2">The sequence shown here is derived from an EMBL/GenBank/DDBJ whole genome shotgun (WGS) entry which is preliminary data.</text>
</comment>
<accession>A0A644Y1Z6</accession>
<dbReference type="AlphaFoldDB" id="A0A644Y1Z6"/>
<dbReference type="InterPro" id="IPR002347">
    <property type="entry name" value="SDR_fam"/>
</dbReference>
<dbReference type="PANTHER" id="PTHR42760">
    <property type="entry name" value="SHORT-CHAIN DEHYDROGENASES/REDUCTASES FAMILY MEMBER"/>
    <property type="match status" value="1"/>
</dbReference>
<dbReference type="EC" id="1.1.1.100" evidence="2"/>
<dbReference type="GO" id="GO:0004316">
    <property type="term" value="F:3-oxoacyl-[acyl-carrier-protein] reductase (NADPH) activity"/>
    <property type="evidence" value="ECO:0007669"/>
    <property type="project" value="UniProtKB-EC"/>
</dbReference>
<dbReference type="Gene3D" id="3.40.50.720">
    <property type="entry name" value="NAD(P)-binding Rossmann-like Domain"/>
    <property type="match status" value="1"/>
</dbReference>
<dbReference type="PRINTS" id="PR00081">
    <property type="entry name" value="GDHRDH"/>
</dbReference>
<dbReference type="FunFam" id="3.40.50.720:FF:000084">
    <property type="entry name" value="Short-chain dehydrogenase reductase"/>
    <property type="match status" value="1"/>
</dbReference>
<dbReference type="SUPFAM" id="SSF51735">
    <property type="entry name" value="NAD(P)-binding Rossmann-fold domains"/>
    <property type="match status" value="1"/>
</dbReference>
<reference evidence="2" key="1">
    <citation type="submission" date="2019-08" db="EMBL/GenBank/DDBJ databases">
        <authorList>
            <person name="Kucharzyk K."/>
            <person name="Murdoch R.W."/>
            <person name="Higgins S."/>
            <person name="Loffler F."/>
        </authorList>
    </citation>
    <scope>NUCLEOTIDE SEQUENCE</scope>
</reference>
<comment type="similarity">
    <text evidence="1">Belongs to the short-chain dehydrogenases/reductases (SDR) family.</text>
</comment>
<gene>
    <name evidence="2" type="primary">fabG_59</name>
    <name evidence="2" type="ORF">SDC9_68488</name>
</gene>
<dbReference type="CDD" id="cd05233">
    <property type="entry name" value="SDR_c"/>
    <property type="match status" value="1"/>
</dbReference>
<dbReference type="InterPro" id="IPR020904">
    <property type="entry name" value="Sc_DH/Rdtase_CS"/>
</dbReference>
<evidence type="ECO:0000256" key="1">
    <source>
        <dbReference type="ARBA" id="ARBA00006484"/>
    </source>
</evidence>
<dbReference type="PRINTS" id="PR00080">
    <property type="entry name" value="SDRFAMILY"/>
</dbReference>
<sequence length="255" mass="26780">MMSLNLQSAVVPVTGAASGIGLAICKRLHAEGATPLLLDFDEPKLQSAVQEVYGASAAGTTHPPKGYLLDVRSSQAVNDCFARIHDEHGGITHAVSNAGRAGAAHILDITDQQWRDVLDVNLDGTVYFCRAAARQLAERKGGAIVNLASIAGFGAKESRVAYNSSKAAVVNMTRALALDLGPLGIRVNAVAPGIIDTPMQQINGPRPGILERTALKRTGTPDEMAKVVLFLLSDMASYVTGETIIADGGITCRYC</sequence>
<dbReference type="PROSITE" id="PS00061">
    <property type="entry name" value="ADH_SHORT"/>
    <property type="match status" value="1"/>
</dbReference>
<dbReference type="Pfam" id="PF13561">
    <property type="entry name" value="adh_short_C2"/>
    <property type="match status" value="1"/>
</dbReference>